<name>A0AAV4VAP9_9ARAC</name>
<evidence type="ECO:0000313" key="3">
    <source>
        <dbReference type="Proteomes" id="UP001054837"/>
    </source>
</evidence>
<feature type="region of interest" description="Disordered" evidence="1">
    <location>
        <begin position="19"/>
        <end position="38"/>
    </location>
</feature>
<accession>A0AAV4VAP9</accession>
<dbReference type="EMBL" id="BPLQ01012650">
    <property type="protein sequence ID" value="GIY66724.1"/>
    <property type="molecule type" value="Genomic_DNA"/>
</dbReference>
<feature type="non-terminal residue" evidence="2">
    <location>
        <position position="1"/>
    </location>
</feature>
<organism evidence="2 3">
    <name type="scientific">Caerostris darwini</name>
    <dbReference type="NCBI Taxonomy" id="1538125"/>
    <lineage>
        <taxon>Eukaryota</taxon>
        <taxon>Metazoa</taxon>
        <taxon>Ecdysozoa</taxon>
        <taxon>Arthropoda</taxon>
        <taxon>Chelicerata</taxon>
        <taxon>Arachnida</taxon>
        <taxon>Araneae</taxon>
        <taxon>Araneomorphae</taxon>
        <taxon>Entelegynae</taxon>
        <taxon>Araneoidea</taxon>
        <taxon>Araneidae</taxon>
        <taxon>Caerostris</taxon>
    </lineage>
</organism>
<keyword evidence="3" id="KW-1185">Reference proteome</keyword>
<reference evidence="2 3" key="1">
    <citation type="submission" date="2021-06" db="EMBL/GenBank/DDBJ databases">
        <title>Caerostris darwini draft genome.</title>
        <authorList>
            <person name="Kono N."/>
            <person name="Arakawa K."/>
        </authorList>
    </citation>
    <scope>NUCLEOTIDE SEQUENCE [LARGE SCALE GENOMIC DNA]</scope>
</reference>
<proteinExistence type="predicted"/>
<dbReference type="AlphaFoldDB" id="A0AAV4VAP9"/>
<protein>
    <submittedName>
        <fullName evidence="2">Uncharacterized protein</fullName>
    </submittedName>
</protein>
<evidence type="ECO:0000313" key="2">
    <source>
        <dbReference type="EMBL" id="GIY66724.1"/>
    </source>
</evidence>
<comment type="caution">
    <text evidence="2">The sequence shown here is derived from an EMBL/GenBank/DDBJ whole genome shotgun (WGS) entry which is preliminary data.</text>
</comment>
<sequence>REKEEKLSKRNERALTFQRASKNARASREEFGNVQTQVRESPRVDSKLALWQMMERKGQKEINSKGKNSFCWDRSKLSPQGSVICGTSISLSCNQFDDDGVDALLTSAAVG</sequence>
<gene>
    <name evidence="2" type="ORF">CDAR_472781</name>
</gene>
<evidence type="ECO:0000256" key="1">
    <source>
        <dbReference type="SAM" id="MobiDB-lite"/>
    </source>
</evidence>
<dbReference type="Proteomes" id="UP001054837">
    <property type="component" value="Unassembled WGS sequence"/>
</dbReference>